<dbReference type="PRINTS" id="PR00344">
    <property type="entry name" value="BCTRLSENSOR"/>
</dbReference>
<evidence type="ECO:0000256" key="5">
    <source>
        <dbReference type="ARBA" id="ARBA00022679"/>
    </source>
</evidence>
<dbReference type="PANTHER" id="PTHR43711">
    <property type="entry name" value="TWO-COMPONENT HISTIDINE KINASE"/>
    <property type="match status" value="1"/>
</dbReference>
<dbReference type="Pfam" id="PF02518">
    <property type="entry name" value="HATPase_c"/>
    <property type="match status" value="1"/>
</dbReference>
<organism evidence="14 15">
    <name type="scientific">Ramlibacter albus</name>
    <dbReference type="NCBI Taxonomy" id="2079448"/>
    <lineage>
        <taxon>Bacteria</taxon>
        <taxon>Pseudomonadati</taxon>
        <taxon>Pseudomonadota</taxon>
        <taxon>Betaproteobacteria</taxon>
        <taxon>Burkholderiales</taxon>
        <taxon>Comamonadaceae</taxon>
        <taxon>Ramlibacter</taxon>
    </lineage>
</organism>
<keyword evidence="5" id="KW-0808">Transferase</keyword>
<comment type="subcellular location">
    <subcellularLocation>
        <location evidence="2">Membrane</location>
    </subcellularLocation>
</comment>
<gene>
    <name evidence="14" type="ORF">H8R02_23295</name>
</gene>
<dbReference type="InterPro" id="IPR050736">
    <property type="entry name" value="Sensor_HK_Regulatory"/>
</dbReference>
<dbReference type="Proteomes" id="UP000596827">
    <property type="component" value="Unassembled WGS sequence"/>
</dbReference>
<proteinExistence type="predicted"/>
<dbReference type="InterPro" id="IPR006189">
    <property type="entry name" value="CHASE_dom"/>
</dbReference>
<evidence type="ECO:0000256" key="11">
    <source>
        <dbReference type="SAM" id="Phobius"/>
    </source>
</evidence>
<protein>
    <recommendedName>
        <fullName evidence="3">histidine kinase</fullName>
        <ecNumber evidence="3">2.7.13.3</ecNumber>
    </recommendedName>
</protein>
<dbReference type="AlphaFoldDB" id="A0A923MDA1"/>
<dbReference type="GO" id="GO:0016020">
    <property type="term" value="C:membrane"/>
    <property type="evidence" value="ECO:0007669"/>
    <property type="project" value="UniProtKB-SubCell"/>
</dbReference>
<evidence type="ECO:0000256" key="4">
    <source>
        <dbReference type="ARBA" id="ARBA00022553"/>
    </source>
</evidence>
<feature type="domain" description="CHASE" evidence="13">
    <location>
        <begin position="80"/>
        <end position="247"/>
    </location>
</feature>
<evidence type="ECO:0000259" key="12">
    <source>
        <dbReference type="PROSITE" id="PS50109"/>
    </source>
</evidence>
<sequence>MTIHRRTSWRERLVMWLLPLAVLAAAAAASWTVWDRERHEIERELQAEFDTRVRETVGLFRERMLAYEQALHATHGLFASSPRVERGDFQAFVASLRIETHPGLQGMGYALRVPAGERERHERTVRAQGFPAYAINPPGERAELTSALYFEPSGNTLLSTLGTDYYAEPSRRHAMDAARDTGSIAISNKIKLPEEDAQAVQAGYRMYMPVYGGGPVPPTVEERRQKLTGWIYAAFSMDGLMSNILGERTSIAVDVFDGGVGGGDDAGQDLLVDRVGGESAVKLLFATQRLQVGGYSWTLTAQSLPNFATTSATSKLQLVAGVGIAASLLLAVATWLLLRRRIRMRIAAEELRAAKEKAEAGSRAKTQFLAAASHDLRQPVQALGLFTATLQAMARRAQVPGEEVGQVAHRLHLTLQGLGRLLNGLFDLSGLESGTVAVAKRPVNVAALLQELQSAFAGPAAEKGLRLRVRIPKEALWVDTDPLILSRVLSNLLANALRYTEHGRVLVGCRRRAGGRIEIQVLDTGIGIPPEEQARIFSDFYQVADVDREREKGMGLGLAIAQRSAQLLGTRVEVQSQLGRGSRFSVTLSTLASG</sequence>
<dbReference type="Gene3D" id="3.30.450.350">
    <property type="entry name" value="CHASE domain"/>
    <property type="match status" value="1"/>
</dbReference>
<dbReference type="EMBL" id="JACORU010000010">
    <property type="protein sequence ID" value="MBC5767411.1"/>
    <property type="molecule type" value="Genomic_DNA"/>
</dbReference>
<evidence type="ECO:0000256" key="8">
    <source>
        <dbReference type="ARBA" id="ARBA00022989"/>
    </source>
</evidence>
<keyword evidence="7" id="KW-0418">Kinase</keyword>
<evidence type="ECO:0000256" key="6">
    <source>
        <dbReference type="ARBA" id="ARBA00022692"/>
    </source>
</evidence>
<dbReference type="GO" id="GO:0000155">
    <property type="term" value="F:phosphorelay sensor kinase activity"/>
    <property type="evidence" value="ECO:0007669"/>
    <property type="project" value="InterPro"/>
</dbReference>
<evidence type="ECO:0000256" key="2">
    <source>
        <dbReference type="ARBA" id="ARBA00004370"/>
    </source>
</evidence>
<evidence type="ECO:0000259" key="13">
    <source>
        <dbReference type="PROSITE" id="PS50839"/>
    </source>
</evidence>
<dbReference type="InterPro" id="IPR005467">
    <property type="entry name" value="His_kinase_dom"/>
</dbReference>
<evidence type="ECO:0000256" key="9">
    <source>
        <dbReference type="ARBA" id="ARBA00023012"/>
    </source>
</evidence>
<dbReference type="InterPro" id="IPR003594">
    <property type="entry name" value="HATPase_dom"/>
</dbReference>
<dbReference type="SMART" id="SM00387">
    <property type="entry name" value="HATPase_c"/>
    <property type="match status" value="1"/>
</dbReference>
<dbReference type="EC" id="2.7.13.3" evidence="3"/>
<dbReference type="PANTHER" id="PTHR43711:SF1">
    <property type="entry name" value="HISTIDINE KINASE 1"/>
    <property type="match status" value="1"/>
</dbReference>
<dbReference type="InterPro" id="IPR036890">
    <property type="entry name" value="HATPase_C_sf"/>
</dbReference>
<keyword evidence="8 11" id="KW-1133">Transmembrane helix</keyword>
<dbReference type="FunFam" id="3.30.565.10:FF:000049">
    <property type="entry name" value="Two-component sensor histidine kinase"/>
    <property type="match status" value="1"/>
</dbReference>
<dbReference type="SMART" id="SM00388">
    <property type="entry name" value="HisKA"/>
    <property type="match status" value="1"/>
</dbReference>
<dbReference type="SMART" id="SM01079">
    <property type="entry name" value="CHASE"/>
    <property type="match status" value="1"/>
</dbReference>
<dbReference type="Gene3D" id="3.30.565.10">
    <property type="entry name" value="Histidine kinase-like ATPase, C-terminal domain"/>
    <property type="match status" value="1"/>
</dbReference>
<keyword evidence="15" id="KW-1185">Reference proteome</keyword>
<evidence type="ECO:0000256" key="1">
    <source>
        <dbReference type="ARBA" id="ARBA00000085"/>
    </source>
</evidence>
<feature type="transmembrane region" description="Helical" evidence="11">
    <location>
        <begin position="318"/>
        <end position="338"/>
    </location>
</feature>
<dbReference type="RefSeq" id="WP_187083896.1">
    <property type="nucleotide sequence ID" value="NZ_JACORU010000010.1"/>
</dbReference>
<dbReference type="InterPro" id="IPR003661">
    <property type="entry name" value="HisK_dim/P_dom"/>
</dbReference>
<reference evidence="14" key="1">
    <citation type="submission" date="2020-08" db="EMBL/GenBank/DDBJ databases">
        <title>Ramlibacter sp. GTP1 16S ribosomal RNA gene genome sequencing and assembly.</title>
        <authorList>
            <person name="Kang M."/>
        </authorList>
    </citation>
    <scope>NUCLEOTIDE SEQUENCE</scope>
    <source>
        <strain evidence="14">GTP1</strain>
    </source>
</reference>
<comment type="caution">
    <text evidence="14">The sequence shown here is derived from an EMBL/GenBank/DDBJ whole genome shotgun (WGS) entry which is preliminary data.</text>
</comment>
<dbReference type="InterPro" id="IPR036097">
    <property type="entry name" value="HisK_dim/P_sf"/>
</dbReference>
<evidence type="ECO:0000256" key="3">
    <source>
        <dbReference type="ARBA" id="ARBA00012438"/>
    </source>
</evidence>
<name>A0A923MDA1_9BURK</name>
<dbReference type="InterPro" id="IPR004358">
    <property type="entry name" value="Sig_transdc_His_kin-like_C"/>
</dbReference>
<dbReference type="CDD" id="cd00082">
    <property type="entry name" value="HisKA"/>
    <property type="match status" value="1"/>
</dbReference>
<dbReference type="Pfam" id="PF03924">
    <property type="entry name" value="CHASE"/>
    <property type="match status" value="1"/>
</dbReference>
<dbReference type="PROSITE" id="PS50839">
    <property type="entry name" value="CHASE"/>
    <property type="match status" value="1"/>
</dbReference>
<dbReference type="SUPFAM" id="SSF55874">
    <property type="entry name" value="ATPase domain of HSP90 chaperone/DNA topoisomerase II/histidine kinase"/>
    <property type="match status" value="1"/>
</dbReference>
<dbReference type="InterPro" id="IPR042240">
    <property type="entry name" value="CHASE_sf"/>
</dbReference>
<evidence type="ECO:0000256" key="7">
    <source>
        <dbReference type="ARBA" id="ARBA00022777"/>
    </source>
</evidence>
<keyword evidence="10 11" id="KW-0472">Membrane</keyword>
<dbReference type="PROSITE" id="PS50109">
    <property type="entry name" value="HIS_KIN"/>
    <property type="match status" value="1"/>
</dbReference>
<keyword evidence="9" id="KW-0902">Two-component regulatory system</keyword>
<dbReference type="Pfam" id="PF00512">
    <property type="entry name" value="HisKA"/>
    <property type="match status" value="1"/>
</dbReference>
<keyword evidence="6 11" id="KW-0812">Transmembrane</keyword>
<dbReference type="Gene3D" id="1.10.287.130">
    <property type="match status" value="1"/>
</dbReference>
<accession>A0A923MDA1</accession>
<dbReference type="SUPFAM" id="SSF47384">
    <property type="entry name" value="Homodimeric domain of signal transducing histidine kinase"/>
    <property type="match status" value="1"/>
</dbReference>
<feature type="domain" description="Histidine kinase" evidence="12">
    <location>
        <begin position="371"/>
        <end position="592"/>
    </location>
</feature>
<evidence type="ECO:0000313" key="14">
    <source>
        <dbReference type="EMBL" id="MBC5767411.1"/>
    </source>
</evidence>
<comment type="catalytic activity">
    <reaction evidence="1">
        <text>ATP + protein L-histidine = ADP + protein N-phospho-L-histidine.</text>
        <dbReference type="EC" id="2.7.13.3"/>
    </reaction>
</comment>
<keyword evidence="4" id="KW-0597">Phosphoprotein</keyword>
<evidence type="ECO:0000313" key="15">
    <source>
        <dbReference type="Proteomes" id="UP000596827"/>
    </source>
</evidence>
<evidence type="ECO:0000256" key="10">
    <source>
        <dbReference type="ARBA" id="ARBA00023136"/>
    </source>
</evidence>